<protein>
    <submittedName>
        <fullName evidence="3">Uncharacterized protein</fullName>
    </submittedName>
</protein>
<evidence type="ECO:0000256" key="1">
    <source>
        <dbReference type="SAM" id="MobiDB-lite"/>
    </source>
</evidence>
<proteinExistence type="predicted"/>
<keyword evidence="2" id="KW-1133">Transmembrane helix</keyword>
<feature type="transmembrane region" description="Helical" evidence="2">
    <location>
        <begin position="32"/>
        <end position="50"/>
    </location>
</feature>
<dbReference type="Proteomes" id="UP001341281">
    <property type="component" value="Chromosome 02"/>
</dbReference>
<name>A0AAQ3PSE5_PASNO</name>
<feature type="region of interest" description="Disordered" evidence="1">
    <location>
        <begin position="60"/>
        <end position="90"/>
    </location>
</feature>
<dbReference type="AlphaFoldDB" id="A0AAQ3PSE5"/>
<evidence type="ECO:0000313" key="3">
    <source>
        <dbReference type="EMBL" id="WVZ55925.1"/>
    </source>
</evidence>
<feature type="compositionally biased region" description="Basic residues" evidence="1">
    <location>
        <begin position="78"/>
        <end position="88"/>
    </location>
</feature>
<accession>A0AAQ3PSE5</accession>
<feature type="region of interest" description="Disordered" evidence="1">
    <location>
        <begin position="1"/>
        <end position="22"/>
    </location>
</feature>
<keyword evidence="2" id="KW-0472">Membrane</keyword>
<keyword evidence="4" id="KW-1185">Reference proteome</keyword>
<organism evidence="3 4">
    <name type="scientific">Paspalum notatum var. saurae</name>
    <dbReference type="NCBI Taxonomy" id="547442"/>
    <lineage>
        <taxon>Eukaryota</taxon>
        <taxon>Viridiplantae</taxon>
        <taxon>Streptophyta</taxon>
        <taxon>Embryophyta</taxon>
        <taxon>Tracheophyta</taxon>
        <taxon>Spermatophyta</taxon>
        <taxon>Magnoliopsida</taxon>
        <taxon>Liliopsida</taxon>
        <taxon>Poales</taxon>
        <taxon>Poaceae</taxon>
        <taxon>PACMAD clade</taxon>
        <taxon>Panicoideae</taxon>
        <taxon>Andropogonodae</taxon>
        <taxon>Paspaleae</taxon>
        <taxon>Paspalinae</taxon>
        <taxon>Paspalum</taxon>
    </lineage>
</organism>
<dbReference type="EMBL" id="CP144746">
    <property type="protein sequence ID" value="WVZ55925.1"/>
    <property type="molecule type" value="Genomic_DNA"/>
</dbReference>
<sequence length="111" mass="12276">MNPVDHPHGGGRPSVSLSRVPNPNGEWRCSHAALHAMACLWAVATHVLCVRVQRRGMKDMEAVSGSGCGREASGNELKRKKEKNRSRMNKVTGEKYRKIAGERMVCCSVYL</sequence>
<reference evidence="3 4" key="1">
    <citation type="submission" date="2024-02" db="EMBL/GenBank/DDBJ databases">
        <title>High-quality chromosome-scale genome assembly of Pensacola bahiagrass (Paspalum notatum Flugge var. saurae).</title>
        <authorList>
            <person name="Vega J.M."/>
            <person name="Podio M."/>
            <person name="Orjuela J."/>
            <person name="Siena L.A."/>
            <person name="Pessino S.C."/>
            <person name="Combes M.C."/>
            <person name="Mariac C."/>
            <person name="Albertini E."/>
            <person name="Pupilli F."/>
            <person name="Ortiz J.P.A."/>
            <person name="Leblanc O."/>
        </authorList>
    </citation>
    <scope>NUCLEOTIDE SEQUENCE [LARGE SCALE GENOMIC DNA]</scope>
    <source>
        <strain evidence="3">R1</strain>
        <tissue evidence="3">Leaf</tissue>
    </source>
</reference>
<keyword evidence="2" id="KW-0812">Transmembrane</keyword>
<evidence type="ECO:0000313" key="4">
    <source>
        <dbReference type="Proteomes" id="UP001341281"/>
    </source>
</evidence>
<gene>
    <name evidence="3" type="ORF">U9M48_006524</name>
</gene>
<evidence type="ECO:0000256" key="2">
    <source>
        <dbReference type="SAM" id="Phobius"/>
    </source>
</evidence>